<sequence>MAIYTLIRTMKILTMMILSGIQSAKNHQMILSGIQSTKNHQMILSQMMTNLNGTLLKKIVNLSQAGHQTMMTNTILNGATSHQTTRNRNGAKINPMMNIVQKMKSIQDQTKILIKN</sequence>
<dbReference type="KEGG" id="vg:25479093"/>
<accession>A0A0K1L6G4</accession>
<protein>
    <submittedName>
        <fullName evidence="1">ORF_044R</fullName>
    </submittedName>
</protein>
<evidence type="ECO:0000313" key="2">
    <source>
        <dbReference type="Proteomes" id="UP000201485"/>
    </source>
</evidence>
<dbReference type="GeneID" id="25479093"/>
<evidence type="ECO:0000313" key="1">
    <source>
        <dbReference type="EMBL" id="AKU37459.1"/>
    </source>
</evidence>
<reference evidence="1 2" key="1">
    <citation type="journal article" date="2015" name="PLoS Pathog.">
        <title>A Novel Virus Causes Scale Drop Disease in Lates calcarifer.</title>
        <authorList>
            <person name="de Groof A."/>
            <person name="Guelen L."/>
            <person name="Deijs M."/>
            <person name="van der Wal Y."/>
            <person name="Miyata M."/>
            <person name="Ng K.S."/>
            <person name="van Grinsven L."/>
            <person name="Simmelink B."/>
            <person name="Biermann Y."/>
            <person name="Grisez L."/>
            <person name="van Lent J."/>
            <person name="de Ronde A."/>
            <person name="Chang S.F."/>
            <person name="Schrier C."/>
            <person name="van der Hoek L."/>
        </authorList>
    </citation>
    <scope>NUCLEOTIDE SEQUENCE [LARGE SCALE GENOMIC DNA]</scope>
    <source>
        <strain evidence="1">C4575</strain>
    </source>
</reference>
<name>A0A0K1L6G4_9VIRU</name>
<dbReference type="Proteomes" id="UP000201485">
    <property type="component" value="Segment"/>
</dbReference>
<dbReference type="RefSeq" id="YP_009163805.1">
    <property type="nucleotide sequence ID" value="NC_027778.1"/>
</dbReference>
<proteinExistence type="predicted"/>
<organism evidence="1 2">
    <name type="scientific">Scale drop disease virus</name>
    <dbReference type="NCBI Taxonomy" id="1697349"/>
    <lineage>
        <taxon>Viruses</taxon>
        <taxon>Varidnaviria</taxon>
        <taxon>Bamfordvirae</taxon>
        <taxon>Nucleocytoviricota</taxon>
        <taxon>Megaviricetes</taxon>
        <taxon>Pimascovirales</taxon>
        <taxon>Pimascovirales incertae sedis</taxon>
        <taxon>Iridoviridae</taxon>
        <taxon>Alphairidovirinae</taxon>
        <taxon>Megalocytivirus</taxon>
        <taxon>Megalocytivirus lates1</taxon>
    </lineage>
</organism>
<gene>
    <name evidence="1" type="ORF">SDDV_044</name>
</gene>
<dbReference type="EMBL" id="KR139659">
    <property type="protein sequence ID" value="AKU37459.1"/>
    <property type="molecule type" value="Genomic_DNA"/>
</dbReference>
<keyword evidence="2" id="KW-1185">Reference proteome</keyword>